<dbReference type="InterPro" id="IPR007484">
    <property type="entry name" value="Peptidase_M28"/>
</dbReference>
<organism evidence="8 9">
    <name type="scientific">Tenuifilum thalassicum</name>
    <dbReference type="NCBI Taxonomy" id="2590900"/>
    <lineage>
        <taxon>Bacteria</taxon>
        <taxon>Pseudomonadati</taxon>
        <taxon>Bacteroidota</taxon>
        <taxon>Bacteroidia</taxon>
        <taxon>Bacteroidales</taxon>
        <taxon>Tenuifilaceae</taxon>
        <taxon>Tenuifilum</taxon>
    </lineage>
</organism>
<dbReference type="Proteomes" id="UP000500961">
    <property type="component" value="Chromosome"/>
</dbReference>
<evidence type="ECO:0000256" key="2">
    <source>
        <dbReference type="ARBA" id="ARBA00022670"/>
    </source>
</evidence>
<dbReference type="GO" id="GO:0006508">
    <property type="term" value="P:proteolysis"/>
    <property type="evidence" value="ECO:0007669"/>
    <property type="project" value="UniProtKB-KW"/>
</dbReference>
<evidence type="ECO:0000313" key="8">
    <source>
        <dbReference type="EMBL" id="QKG80627.1"/>
    </source>
</evidence>
<evidence type="ECO:0000256" key="3">
    <source>
        <dbReference type="ARBA" id="ARBA00022723"/>
    </source>
</evidence>
<dbReference type="AlphaFoldDB" id="A0A7D3XF94"/>
<dbReference type="PANTHER" id="PTHR12147:SF56">
    <property type="entry name" value="AMINOPEPTIDASE YDR415C-RELATED"/>
    <property type="match status" value="1"/>
</dbReference>
<evidence type="ECO:0000256" key="4">
    <source>
        <dbReference type="ARBA" id="ARBA00022729"/>
    </source>
</evidence>
<keyword evidence="3" id="KW-0479">Metal-binding</keyword>
<dbReference type="InterPro" id="IPR046450">
    <property type="entry name" value="PA_dom_sf"/>
</dbReference>
<dbReference type="Pfam" id="PF04389">
    <property type="entry name" value="Peptidase_M28"/>
    <property type="match status" value="1"/>
</dbReference>
<sequence>MDGNLFCKLNIKPKMKRINIYLALLFFILLACSHESGNKYDTQKIYKNLEGDILTISADSMLGRAPFTIGEERATSYIAGRMKEIGLNPVFDSSYFQDVPMVSITSELPSSIDFKVNGSNFSLKVDDDICLWSPTVKKEVAITNSPLVFAGFGINAPEYGWNDYADLDVKGKIVVVLVNDPGYYLKDSSMFTGYAMTYYGRWRYKFEEAERQGALGCVIVHEDGPAGYPWAVAGSKSNSPILYLDSKELENPTCKLNGWITLSAARKLFDEVGLNYDEIKQRAITKEFKPLALNASLNLKIRNKVERSLSKNVAGYIKGTENPDEFIVYTAHWDHLGVGKPVNGDSIYNGASDNAAAVAWMLSIAELYQNSAIKPKRSVVFLAPTAEESGLFGSEYFTKNCPFDISNALACFNYDVVLFIGHFKDVTVTGYGHSNLDSLLEVVAKRHNRYIDLDPNPENGMFYRSDQLPFLKAGVPSMFAKGYTHQSDLGKEKTLERINSYWQNTYHKPCDEFNPEKDNLDGLVDDVILFYEVGDAIAGTDFKPEFSKKSEFFR</sequence>
<evidence type="ECO:0000256" key="6">
    <source>
        <dbReference type="ARBA" id="ARBA00022833"/>
    </source>
</evidence>
<keyword evidence="5" id="KW-0378">Hydrolase</keyword>
<keyword evidence="4" id="KW-0732">Signal</keyword>
<name>A0A7D3XF94_9BACT</name>
<accession>A0A7D3XF94</accession>
<keyword evidence="9" id="KW-1185">Reference proteome</keyword>
<keyword evidence="2" id="KW-0645">Protease</keyword>
<keyword evidence="1" id="KW-0031">Aminopeptidase</keyword>
<dbReference type="InterPro" id="IPR045175">
    <property type="entry name" value="M28_fam"/>
</dbReference>
<dbReference type="GO" id="GO:0004177">
    <property type="term" value="F:aminopeptidase activity"/>
    <property type="evidence" value="ECO:0007669"/>
    <property type="project" value="UniProtKB-KW"/>
</dbReference>
<proteinExistence type="predicted"/>
<dbReference type="Gene3D" id="3.50.30.30">
    <property type="match status" value="1"/>
</dbReference>
<evidence type="ECO:0000259" key="7">
    <source>
        <dbReference type="Pfam" id="PF04389"/>
    </source>
</evidence>
<evidence type="ECO:0000313" key="9">
    <source>
        <dbReference type="Proteomes" id="UP000500961"/>
    </source>
</evidence>
<dbReference type="KEGG" id="ttz:FHG85_10225"/>
<evidence type="ECO:0000256" key="5">
    <source>
        <dbReference type="ARBA" id="ARBA00022801"/>
    </source>
</evidence>
<protein>
    <submittedName>
        <fullName evidence="8">M28 family peptidase</fullName>
    </submittedName>
</protein>
<gene>
    <name evidence="8" type="ORF">FHG85_10225</name>
</gene>
<dbReference type="GO" id="GO:0046872">
    <property type="term" value="F:metal ion binding"/>
    <property type="evidence" value="ECO:0007669"/>
    <property type="project" value="UniProtKB-KW"/>
</dbReference>
<evidence type="ECO:0000256" key="1">
    <source>
        <dbReference type="ARBA" id="ARBA00022438"/>
    </source>
</evidence>
<dbReference type="SUPFAM" id="SSF53187">
    <property type="entry name" value="Zn-dependent exopeptidases"/>
    <property type="match status" value="1"/>
</dbReference>
<dbReference type="EMBL" id="CP041345">
    <property type="protein sequence ID" value="QKG80627.1"/>
    <property type="molecule type" value="Genomic_DNA"/>
</dbReference>
<dbReference type="GO" id="GO:0008235">
    <property type="term" value="F:metalloexopeptidase activity"/>
    <property type="evidence" value="ECO:0007669"/>
    <property type="project" value="InterPro"/>
</dbReference>
<keyword evidence="6" id="KW-0862">Zinc</keyword>
<dbReference type="PANTHER" id="PTHR12147">
    <property type="entry name" value="METALLOPEPTIDASE M28 FAMILY MEMBER"/>
    <property type="match status" value="1"/>
</dbReference>
<feature type="domain" description="Peptidase M28" evidence="7">
    <location>
        <begin position="312"/>
        <end position="520"/>
    </location>
</feature>
<reference evidence="8 9" key="1">
    <citation type="submission" date="2019-07" db="EMBL/GenBank/DDBJ databases">
        <title>Thalassofilum flectens gen. nov., sp. nov., a novel moderate thermophilic anaerobe from a shallow sea hot spring in Kunashir Island (Russia), representing a new family in the order Bacteroidales, and proposal of Thalassofilacea fam. nov.</title>
        <authorList>
            <person name="Kochetkova T.V."/>
            <person name="Podosokorskaya O.A."/>
            <person name="Novikov A."/>
            <person name="Elcheninov A.G."/>
            <person name="Toshchakov S.V."/>
            <person name="Kublanov I.V."/>
        </authorList>
    </citation>
    <scope>NUCLEOTIDE SEQUENCE [LARGE SCALE GENOMIC DNA]</scope>
    <source>
        <strain evidence="8 9">38-H</strain>
    </source>
</reference>
<dbReference type="Gene3D" id="3.40.630.10">
    <property type="entry name" value="Zn peptidases"/>
    <property type="match status" value="1"/>
</dbReference>
<dbReference type="SUPFAM" id="SSF52025">
    <property type="entry name" value="PA domain"/>
    <property type="match status" value="1"/>
</dbReference>